<dbReference type="EMBL" id="KI281296">
    <property type="protein sequence ID" value="ESA16131.1"/>
    <property type="molecule type" value="Genomic_DNA"/>
</dbReference>
<evidence type="ECO:0000313" key="3">
    <source>
        <dbReference type="EMBL" id="ESA16131.1"/>
    </source>
</evidence>
<feature type="coiled-coil region" evidence="1">
    <location>
        <begin position="5"/>
        <end position="32"/>
    </location>
</feature>
<feature type="transmembrane region" description="Helical" evidence="2">
    <location>
        <begin position="34"/>
        <end position="67"/>
    </location>
</feature>
<gene>
    <name evidence="3" type="ORF">GLOINDRAFT_94600</name>
</gene>
<organism evidence="3">
    <name type="scientific">Rhizophagus irregularis (strain DAOM 181602 / DAOM 197198 / MUCL 43194)</name>
    <name type="common">Arbuscular mycorrhizal fungus</name>
    <name type="synonym">Glomus intraradices</name>
    <dbReference type="NCBI Taxonomy" id="747089"/>
    <lineage>
        <taxon>Eukaryota</taxon>
        <taxon>Fungi</taxon>
        <taxon>Fungi incertae sedis</taxon>
        <taxon>Mucoromycota</taxon>
        <taxon>Glomeromycotina</taxon>
        <taxon>Glomeromycetes</taxon>
        <taxon>Glomerales</taxon>
        <taxon>Glomeraceae</taxon>
        <taxon>Rhizophagus</taxon>
    </lineage>
</organism>
<keyword evidence="1" id="KW-0175">Coiled coil</keyword>
<keyword evidence="2" id="KW-0812">Transmembrane</keyword>
<evidence type="ECO:0000256" key="1">
    <source>
        <dbReference type="SAM" id="Coils"/>
    </source>
</evidence>
<keyword evidence="2" id="KW-1133">Transmembrane helix</keyword>
<sequence>MSYEFDELRQENARLKAENMELRQKLNARNNDKVPIIVLVIFIIGLEFIPIIIIVIFVIFICLDFVIPINLSPFLHRLLILEPSKVRNLRPQNQDQNRLYSIGSQWLTMLILMLTRREFLKKFVHGRSYHMF</sequence>
<dbReference type="HOGENOM" id="CLU_1918181_0_0_1"/>
<name>U9UKL6_RHIID</name>
<dbReference type="AlphaFoldDB" id="U9UKL6"/>
<reference evidence="3" key="1">
    <citation type="submission" date="2013-07" db="EMBL/GenBank/DDBJ databases">
        <title>The genome of an arbuscular mycorrhizal fungus provides insights into the evolution of the oldest plant symbiosis.</title>
        <authorList>
            <consortium name="DOE Joint Genome Institute"/>
            <person name="Tisserant E."/>
            <person name="Malbreil M."/>
            <person name="Kuo A."/>
            <person name="Kohler A."/>
            <person name="Symeonidi A."/>
            <person name="Balestrini R."/>
            <person name="Charron P."/>
            <person name="Duensing N."/>
            <person name="Frei-dit-Frey N."/>
            <person name="Gianinazzi-Pearson V."/>
            <person name="Gilbert B."/>
            <person name="Handa Y."/>
            <person name="Hijri M."/>
            <person name="Kaul R."/>
            <person name="Kawaguchi M."/>
            <person name="Krajinski F."/>
            <person name="Lammers P."/>
            <person name="Lapierre D."/>
            <person name="Masclaux F.G."/>
            <person name="Murat C."/>
            <person name="Morin E."/>
            <person name="Ndikumana S."/>
            <person name="Pagni M."/>
            <person name="Petitpierre D."/>
            <person name="Requena N."/>
            <person name="Rosikiewicz P."/>
            <person name="Riley R."/>
            <person name="Saito K."/>
            <person name="San Clemente H."/>
            <person name="Shapiro H."/>
            <person name="van Tuinen D."/>
            <person name="Becard G."/>
            <person name="Bonfante P."/>
            <person name="Paszkowski U."/>
            <person name="Shachar-Hill Y."/>
            <person name="Young J.P."/>
            <person name="Sanders I.R."/>
            <person name="Henrissat B."/>
            <person name="Rensing S.A."/>
            <person name="Grigoriev I.V."/>
            <person name="Corradi N."/>
            <person name="Roux C."/>
            <person name="Martin F."/>
        </authorList>
    </citation>
    <scope>NUCLEOTIDE SEQUENCE</scope>
    <source>
        <strain evidence="3">DAOM 197198</strain>
    </source>
</reference>
<evidence type="ECO:0000256" key="2">
    <source>
        <dbReference type="SAM" id="Phobius"/>
    </source>
</evidence>
<accession>U9UKL6</accession>
<protein>
    <submittedName>
        <fullName evidence="3">Uncharacterized protein</fullName>
    </submittedName>
</protein>
<proteinExistence type="predicted"/>
<keyword evidence="2" id="KW-0472">Membrane</keyword>